<dbReference type="Proteomes" id="UP000232688">
    <property type="component" value="Unassembled WGS sequence"/>
</dbReference>
<dbReference type="EMBL" id="LLXH01000910">
    <property type="protein sequence ID" value="PKC62017.1"/>
    <property type="molecule type" value="Genomic_DNA"/>
</dbReference>
<dbReference type="VEuPathDB" id="FungiDB:RhiirA1_465712"/>
<name>A0A2N0RFD3_9GLOM</name>
<proteinExistence type="predicted"/>
<evidence type="ECO:0000313" key="1">
    <source>
        <dbReference type="EMBL" id="PKC62017.1"/>
    </source>
</evidence>
<organism evidence="1 2">
    <name type="scientific">Rhizophagus irregularis</name>
    <dbReference type="NCBI Taxonomy" id="588596"/>
    <lineage>
        <taxon>Eukaryota</taxon>
        <taxon>Fungi</taxon>
        <taxon>Fungi incertae sedis</taxon>
        <taxon>Mucoromycota</taxon>
        <taxon>Glomeromycotina</taxon>
        <taxon>Glomeromycetes</taxon>
        <taxon>Glomerales</taxon>
        <taxon>Glomeraceae</taxon>
        <taxon>Rhizophagus</taxon>
    </lineage>
</organism>
<gene>
    <name evidence="1" type="ORF">RhiirA1_465712</name>
</gene>
<evidence type="ECO:0008006" key="3">
    <source>
        <dbReference type="Google" id="ProtNLM"/>
    </source>
</evidence>
<reference evidence="1 2" key="1">
    <citation type="submission" date="2017-10" db="EMBL/GenBank/DDBJ databases">
        <title>Extensive intraspecific genome diversity in a model arbuscular mycorrhizal fungus.</title>
        <authorList>
            <person name="Chen E.C.H."/>
            <person name="Morin E."/>
            <person name="Baudet D."/>
            <person name="Noel J."/>
            <person name="Ndikumana S."/>
            <person name="Charron P."/>
            <person name="St-Onge C."/>
            <person name="Giorgi J."/>
            <person name="Grigoriev I.V."/>
            <person name="Roux C."/>
            <person name="Martin F.M."/>
            <person name="Corradi N."/>
        </authorList>
    </citation>
    <scope>NUCLEOTIDE SEQUENCE [LARGE SCALE GENOMIC DNA]</scope>
    <source>
        <strain evidence="1 2">A1</strain>
    </source>
</reference>
<evidence type="ECO:0000313" key="2">
    <source>
        <dbReference type="Proteomes" id="UP000232688"/>
    </source>
</evidence>
<dbReference type="AlphaFoldDB" id="A0A2N0RFD3"/>
<dbReference type="VEuPathDB" id="FungiDB:RhiirFUN_016992"/>
<accession>A0A2N0RFD3</accession>
<reference evidence="1 2" key="2">
    <citation type="submission" date="2017-10" db="EMBL/GenBank/DDBJ databases">
        <title>Genome analyses suggest a sexual origin of heterokaryosis in a supposedly ancient asexual fungus.</title>
        <authorList>
            <person name="Corradi N."/>
            <person name="Sedzielewska K."/>
            <person name="Noel J."/>
            <person name="Charron P."/>
            <person name="Farinelli L."/>
            <person name="Marton T."/>
            <person name="Kruger M."/>
            <person name="Pelin A."/>
            <person name="Brachmann A."/>
            <person name="Corradi N."/>
        </authorList>
    </citation>
    <scope>NUCLEOTIDE SEQUENCE [LARGE SCALE GENOMIC DNA]</scope>
    <source>
        <strain evidence="1 2">A1</strain>
    </source>
</reference>
<dbReference type="VEuPathDB" id="FungiDB:FUN_003754"/>
<protein>
    <recommendedName>
        <fullName evidence="3">F-box domain-containing protein</fullName>
    </recommendedName>
</protein>
<sequence length="539" mass="63004">MSCSKIFSGDLPEVTHEVIKYLQNDHLTLHSCILVNRLWCRLAIPLLWENPFSIHTGNYNFIEIYLRNLNGDFKKKLDSYKVNDNSLTLNTLFNYIKFLKYLNTYDVLFSVEEWFDVAVGDPKPGNRYFLTDLSFNSVTYFKGLISMSLFKIFIENEIDLHTLEIEDSNTYFNTCLNNILELILQNKNFFHNIRNLKLYIHNHGSPVIGNRGSQIIHSHQNLKKILLGYHGLPLYQSLLLKVSNCSNTLNTIIFFYVDLRVLINLDKVLEQLNVLESVHMIYCSSLNNGFTQQIINSSKPFKLKSLFINEISQIESLQLLLQKSGSYLENFGFGFEFNYNLSLKHQSLGLIIKYCKGIKFLNFYGFENQIVHLALNLIVNIKQNLNYLVINVSEDSQLNNNIERSSIILQNLGQALPTKLEYLCLILFIKVIDLEIFLKNSQNTFIKKLLISNNMQENNDDDNIILPYIKEYIMKEKRVEYLAIKDIFLEKDPRYAVECGDLSNLKDFVEEFKLYDIKVQNYYDLLSIVSIYYFVKNID</sequence>
<comment type="caution">
    <text evidence="1">The sequence shown here is derived from an EMBL/GenBank/DDBJ whole genome shotgun (WGS) entry which is preliminary data.</text>
</comment>